<keyword evidence="6 7" id="KW-0472">Membrane</keyword>
<evidence type="ECO:0000313" key="9">
    <source>
        <dbReference type="Proteomes" id="UP000087171"/>
    </source>
</evidence>
<dbReference type="PROSITE" id="PS00216">
    <property type="entry name" value="SUGAR_TRANSPORT_1"/>
    <property type="match status" value="1"/>
</dbReference>
<dbReference type="PROSITE" id="PS50850">
    <property type="entry name" value="MFS"/>
    <property type="match status" value="1"/>
</dbReference>
<reference evidence="10" key="2">
    <citation type="submission" date="2025-08" db="UniProtKB">
        <authorList>
            <consortium name="RefSeq"/>
        </authorList>
    </citation>
    <scope>IDENTIFICATION</scope>
    <source>
        <tissue evidence="10">Etiolated seedlings</tissue>
    </source>
</reference>
<feature type="transmembrane region" description="Helical" evidence="7">
    <location>
        <begin position="102"/>
        <end position="123"/>
    </location>
</feature>
<dbReference type="Gene3D" id="1.20.1250.20">
    <property type="entry name" value="MFS general substrate transporter like domains"/>
    <property type="match status" value="1"/>
</dbReference>
<protein>
    <submittedName>
        <fullName evidence="10">Sugar transport protein 10-like</fullName>
    </submittedName>
</protein>
<dbReference type="Proteomes" id="UP000087171">
    <property type="component" value="Chromosome Ca1"/>
</dbReference>
<reference evidence="9" key="1">
    <citation type="journal article" date="2013" name="Nat. Biotechnol.">
        <title>Draft genome sequence of chickpea (Cicer arietinum) provides a resource for trait improvement.</title>
        <authorList>
            <person name="Varshney R.K."/>
            <person name="Song C."/>
            <person name="Saxena R.K."/>
            <person name="Azam S."/>
            <person name="Yu S."/>
            <person name="Sharpe A.G."/>
            <person name="Cannon S."/>
            <person name="Baek J."/>
            <person name="Rosen B.D."/>
            <person name="Tar'an B."/>
            <person name="Millan T."/>
            <person name="Zhang X."/>
            <person name="Ramsay L.D."/>
            <person name="Iwata A."/>
            <person name="Wang Y."/>
            <person name="Nelson W."/>
            <person name="Farmer A.D."/>
            <person name="Gaur P.M."/>
            <person name="Soderlund C."/>
            <person name="Penmetsa R.V."/>
            <person name="Xu C."/>
            <person name="Bharti A.K."/>
            <person name="He W."/>
            <person name="Winter P."/>
            <person name="Zhao S."/>
            <person name="Hane J.K."/>
            <person name="Carrasquilla-Garcia N."/>
            <person name="Condie J.A."/>
            <person name="Upadhyaya H.D."/>
            <person name="Luo M.C."/>
            <person name="Thudi M."/>
            <person name="Gowda C.L."/>
            <person name="Singh N.P."/>
            <person name="Lichtenzveig J."/>
            <person name="Gali K.K."/>
            <person name="Rubio J."/>
            <person name="Nadarajan N."/>
            <person name="Dolezel J."/>
            <person name="Bansal K.C."/>
            <person name="Xu X."/>
            <person name="Edwards D."/>
            <person name="Zhang G."/>
            <person name="Kahl G."/>
            <person name="Gil J."/>
            <person name="Singh K.B."/>
            <person name="Datta S.K."/>
            <person name="Jackson S.A."/>
            <person name="Wang J."/>
            <person name="Cook D.R."/>
        </authorList>
    </citation>
    <scope>NUCLEOTIDE SEQUENCE [LARGE SCALE GENOMIC DNA]</scope>
    <source>
        <strain evidence="9">cv. CDC Frontier</strain>
    </source>
</reference>
<sequence length="162" mass="17787">MSAVITGGVNVVATFVSIFTVDKFGRKILFIEGGAQMFICQISIGGMIVVKFGLSGEGSLTKAEANLLLFFIYGYVAAYAWSWGLLGWLVPSELCSLEARSAGQAINVGVNMLFSIFHCTNFSHTALPFKFGLFFFFAGFVLIMTIFKPCSCLRQKMFLLKK</sequence>
<evidence type="ECO:0000256" key="2">
    <source>
        <dbReference type="ARBA" id="ARBA00010992"/>
    </source>
</evidence>
<keyword evidence="9" id="KW-1185">Reference proteome</keyword>
<evidence type="ECO:0000256" key="4">
    <source>
        <dbReference type="ARBA" id="ARBA00022692"/>
    </source>
</evidence>
<dbReference type="PANTHER" id="PTHR23500:SF460">
    <property type="entry name" value="SUGAR TRANSPORT PROTEIN 11"/>
    <property type="match status" value="1"/>
</dbReference>
<evidence type="ECO:0000256" key="3">
    <source>
        <dbReference type="ARBA" id="ARBA00022448"/>
    </source>
</evidence>
<dbReference type="GO" id="GO:0016020">
    <property type="term" value="C:membrane"/>
    <property type="evidence" value="ECO:0007669"/>
    <property type="project" value="UniProtKB-SubCell"/>
</dbReference>
<dbReference type="OrthoDB" id="5296287at2759"/>
<dbReference type="InterPro" id="IPR020846">
    <property type="entry name" value="MFS_dom"/>
</dbReference>
<dbReference type="SUPFAM" id="SSF103473">
    <property type="entry name" value="MFS general substrate transporter"/>
    <property type="match status" value="1"/>
</dbReference>
<comment type="subcellular location">
    <subcellularLocation>
        <location evidence="1">Membrane</location>
        <topology evidence="1">Multi-pass membrane protein</topology>
    </subcellularLocation>
</comment>
<organism evidence="9 10">
    <name type="scientific">Cicer arietinum</name>
    <name type="common">Chickpea</name>
    <name type="synonym">Garbanzo</name>
    <dbReference type="NCBI Taxonomy" id="3827"/>
    <lineage>
        <taxon>Eukaryota</taxon>
        <taxon>Viridiplantae</taxon>
        <taxon>Streptophyta</taxon>
        <taxon>Embryophyta</taxon>
        <taxon>Tracheophyta</taxon>
        <taxon>Spermatophyta</taxon>
        <taxon>Magnoliopsida</taxon>
        <taxon>eudicotyledons</taxon>
        <taxon>Gunneridae</taxon>
        <taxon>Pentapetalae</taxon>
        <taxon>rosids</taxon>
        <taxon>fabids</taxon>
        <taxon>Fabales</taxon>
        <taxon>Fabaceae</taxon>
        <taxon>Papilionoideae</taxon>
        <taxon>50 kb inversion clade</taxon>
        <taxon>NPAAA clade</taxon>
        <taxon>Hologalegina</taxon>
        <taxon>IRL clade</taxon>
        <taxon>Cicereae</taxon>
        <taxon>Cicer</taxon>
    </lineage>
</organism>
<name>A0A3Q7YD57_CICAR</name>
<proteinExistence type="inferred from homology"/>
<dbReference type="InterPro" id="IPR005829">
    <property type="entry name" value="Sugar_transporter_CS"/>
</dbReference>
<comment type="similarity">
    <text evidence="2">Belongs to the major facilitator superfamily. Sugar transporter (TC 2.A.1.1) family.</text>
</comment>
<evidence type="ECO:0000256" key="7">
    <source>
        <dbReference type="SAM" id="Phobius"/>
    </source>
</evidence>
<keyword evidence="5 7" id="KW-1133">Transmembrane helix</keyword>
<dbReference type="InterPro" id="IPR036259">
    <property type="entry name" value="MFS_trans_sf"/>
</dbReference>
<evidence type="ECO:0000259" key="8">
    <source>
        <dbReference type="PROSITE" id="PS50850"/>
    </source>
</evidence>
<keyword evidence="4 7" id="KW-0812">Transmembrane</keyword>
<evidence type="ECO:0000256" key="5">
    <source>
        <dbReference type="ARBA" id="ARBA00022989"/>
    </source>
</evidence>
<keyword evidence="3" id="KW-0813">Transport</keyword>
<feature type="transmembrane region" description="Helical" evidence="7">
    <location>
        <begin position="129"/>
        <end position="147"/>
    </location>
</feature>
<dbReference type="InterPro" id="IPR045262">
    <property type="entry name" value="STP/PLT_plant"/>
</dbReference>
<accession>A0A3Q7YD57</accession>
<dbReference type="GO" id="GO:0015144">
    <property type="term" value="F:carbohydrate transmembrane transporter activity"/>
    <property type="evidence" value="ECO:0007669"/>
    <property type="project" value="InterPro"/>
</dbReference>
<gene>
    <name evidence="10" type="primary">LOC113787242</name>
</gene>
<evidence type="ECO:0000256" key="6">
    <source>
        <dbReference type="ARBA" id="ARBA00023136"/>
    </source>
</evidence>
<dbReference type="Pfam" id="PF00083">
    <property type="entry name" value="Sugar_tr"/>
    <property type="match status" value="1"/>
</dbReference>
<evidence type="ECO:0000256" key="1">
    <source>
        <dbReference type="ARBA" id="ARBA00004141"/>
    </source>
</evidence>
<dbReference type="RefSeq" id="XP_027192022.1">
    <property type="nucleotide sequence ID" value="XM_027336221.1"/>
</dbReference>
<feature type="transmembrane region" description="Helical" evidence="7">
    <location>
        <begin position="28"/>
        <end position="50"/>
    </location>
</feature>
<dbReference type="AlphaFoldDB" id="A0A3Q7YD57"/>
<feature type="transmembrane region" description="Helical" evidence="7">
    <location>
        <begin position="70"/>
        <end position="90"/>
    </location>
</feature>
<dbReference type="InterPro" id="IPR005828">
    <property type="entry name" value="MFS_sugar_transport-like"/>
</dbReference>
<evidence type="ECO:0000313" key="10">
    <source>
        <dbReference type="RefSeq" id="XP_027192022.1"/>
    </source>
</evidence>
<dbReference type="PANTHER" id="PTHR23500">
    <property type="entry name" value="SOLUTE CARRIER FAMILY 2, FACILITATED GLUCOSE TRANSPORTER"/>
    <property type="match status" value="1"/>
</dbReference>
<feature type="domain" description="Major facilitator superfamily (MFS) profile" evidence="8">
    <location>
        <begin position="1"/>
        <end position="156"/>
    </location>
</feature>